<feature type="signal peptide" evidence="1">
    <location>
        <begin position="1"/>
        <end position="20"/>
    </location>
</feature>
<dbReference type="InterPro" id="IPR012347">
    <property type="entry name" value="Ferritin-like"/>
</dbReference>
<feature type="domain" description="DUF305" evidence="2">
    <location>
        <begin position="54"/>
        <end position="203"/>
    </location>
</feature>
<reference evidence="3 4" key="1">
    <citation type="submission" date="2019-03" db="EMBL/GenBank/DDBJ databases">
        <title>Genomics of glacier-inhabiting Cryobacterium strains.</title>
        <authorList>
            <person name="Liu Q."/>
            <person name="Xin Y.-H."/>
        </authorList>
    </citation>
    <scope>NUCLEOTIDE SEQUENCE [LARGE SCALE GENOMIC DNA]</scope>
    <source>
        <strain evidence="3 4">TMT2-16</strain>
    </source>
</reference>
<evidence type="ECO:0000313" key="4">
    <source>
        <dbReference type="Proteomes" id="UP000297851"/>
    </source>
</evidence>
<name>A0ABY2JJB7_9MICO</name>
<dbReference type="Gene3D" id="1.20.1260.10">
    <property type="match status" value="1"/>
</dbReference>
<dbReference type="PANTHER" id="PTHR36933:SF1">
    <property type="entry name" value="SLL0788 PROTEIN"/>
    <property type="match status" value="1"/>
</dbReference>
<protein>
    <submittedName>
        <fullName evidence="3">DUF305 domain-containing protein</fullName>
    </submittedName>
</protein>
<dbReference type="PROSITE" id="PS51257">
    <property type="entry name" value="PROKAR_LIPOPROTEIN"/>
    <property type="match status" value="1"/>
</dbReference>
<dbReference type="InterPro" id="IPR005183">
    <property type="entry name" value="DUF305_CopM-like"/>
</dbReference>
<feature type="chain" id="PRO_5045660447" evidence="1">
    <location>
        <begin position="21"/>
        <end position="206"/>
    </location>
</feature>
<keyword evidence="4" id="KW-1185">Reference proteome</keyword>
<dbReference type="PANTHER" id="PTHR36933">
    <property type="entry name" value="SLL0788 PROTEIN"/>
    <property type="match status" value="1"/>
</dbReference>
<evidence type="ECO:0000313" key="3">
    <source>
        <dbReference type="EMBL" id="TFD06772.1"/>
    </source>
</evidence>
<dbReference type="EMBL" id="SOGO01000007">
    <property type="protein sequence ID" value="TFD06772.1"/>
    <property type="molecule type" value="Genomic_DNA"/>
</dbReference>
<dbReference type="Pfam" id="PF03713">
    <property type="entry name" value="DUF305"/>
    <property type="match status" value="1"/>
</dbReference>
<gene>
    <name evidence="3" type="ORF">E3T25_01200</name>
</gene>
<keyword evidence="1" id="KW-0732">Signal</keyword>
<dbReference type="Proteomes" id="UP000297851">
    <property type="component" value="Unassembled WGS sequence"/>
</dbReference>
<proteinExistence type="predicted"/>
<accession>A0ABY2JJB7</accession>
<evidence type="ECO:0000256" key="1">
    <source>
        <dbReference type="SAM" id="SignalP"/>
    </source>
</evidence>
<organism evidence="3 4">
    <name type="scientific">Cryobacterium sandaracinum</name>
    <dbReference type="NCBI Taxonomy" id="1259247"/>
    <lineage>
        <taxon>Bacteria</taxon>
        <taxon>Bacillati</taxon>
        <taxon>Actinomycetota</taxon>
        <taxon>Actinomycetes</taxon>
        <taxon>Micrococcales</taxon>
        <taxon>Microbacteriaceae</taxon>
        <taxon>Cryobacterium</taxon>
    </lineage>
</organism>
<evidence type="ECO:0000259" key="2">
    <source>
        <dbReference type="Pfam" id="PF03713"/>
    </source>
</evidence>
<comment type="caution">
    <text evidence="3">The sequence shown here is derived from an EMBL/GenBank/DDBJ whole genome shotgun (WGS) entry which is preliminary data.</text>
</comment>
<sequence length="206" mass="21893">MNGKTMLKSRKYLLTGAALAAVLTLSACTNGTTPDSSSGSSSTSTASASFGSADVTFAQMMIPHHEQAVEMSEDILAKDEVDVRITDLATQIKAAQEPEIEQLRDWLAEWGTDETSTGGMDGMSGMGDGSDGMMSDDDMMALENASGPQAGELYLEQMIVHHQGAIMMAELELDEGRNEDAKAMASNIVTSQTDEIDVMKDILSTP</sequence>